<dbReference type="OrthoDB" id="415110at2759"/>
<protein>
    <submittedName>
        <fullName evidence="2">Uncharacterized protein</fullName>
    </submittedName>
</protein>
<keyword evidence="1" id="KW-0812">Transmembrane</keyword>
<keyword evidence="3" id="KW-1185">Reference proteome</keyword>
<evidence type="ECO:0000256" key="1">
    <source>
        <dbReference type="SAM" id="Phobius"/>
    </source>
</evidence>
<keyword evidence="1" id="KW-1133">Transmembrane helix</keyword>
<organism evidence="2 3">
    <name type="scientific">Symbiodinium pilosum</name>
    <name type="common">Dinoflagellate</name>
    <dbReference type="NCBI Taxonomy" id="2952"/>
    <lineage>
        <taxon>Eukaryota</taxon>
        <taxon>Sar</taxon>
        <taxon>Alveolata</taxon>
        <taxon>Dinophyceae</taxon>
        <taxon>Suessiales</taxon>
        <taxon>Symbiodiniaceae</taxon>
        <taxon>Symbiodinium</taxon>
    </lineage>
</organism>
<gene>
    <name evidence="2" type="ORF">SPIL2461_LOCUS17087</name>
</gene>
<dbReference type="Proteomes" id="UP000649617">
    <property type="component" value="Unassembled WGS sequence"/>
</dbReference>
<proteinExistence type="predicted"/>
<evidence type="ECO:0000313" key="3">
    <source>
        <dbReference type="Proteomes" id="UP000649617"/>
    </source>
</evidence>
<keyword evidence="1" id="KW-0472">Membrane</keyword>
<dbReference type="EMBL" id="CAJNIZ010042932">
    <property type="protein sequence ID" value="CAE7643857.1"/>
    <property type="molecule type" value="Genomic_DNA"/>
</dbReference>
<feature type="transmembrane region" description="Helical" evidence="1">
    <location>
        <begin position="88"/>
        <end position="108"/>
    </location>
</feature>
<feature type="non-terminal residue" evidence="2">
    <location>
        <position position="202"/>
    </location>
</feature>
<accession>A0A812VKA0</accession>
<name>A0A812VKA0_SYMPI</name>
<evidence type="ECO:0000313" key="2">
    <source>
        <dbReference type="EMBL" id="CAE7643857.1"/>
    </source>
</evidence>
<comment type="caution">
    <text evidence="2">The sequence shown here is derived from an EMBL/GenBank/DDBJ whole genome shotgun (WGS) entry which is preliminary data.</text>
</comment>
<reference evidence="2" key="1">
    <citation type="submission" date="2021-02" db="EMBL/GenBank/DDBJ databases">
        <authorList>
            <person name="Dougan E. K."/>
            <person name="Rhodes N."/>
            <person name="Thang M."/>
            <person name="Chan C."/>
        </authorList>
    </citation>
    <scope>NUCLEOTIDE SEQUENCE</scope>
</reference>
<sequence length="202" mass="22591">VLFFFILQYLSKAIVFTSFDDASRQDKREHDLGVPDLSANNDQLAKLWKRHVAWAKKRLGINRAATGGKDLQIAYGLAREDTGSKASIFVFVSVAALYVIFINMVLWVPEGNDVVHSLTSALKTPTFRKLYPLSGEIERDMNFDKIESPEDVMLWIGSGLPTALFDSSTSLPGENELEMYSAATQYKQAVINDWNILLGQTP</sequence>
<feature type="non-terminal residue" evidence="2">
    <location>
        <position position="1"/>
    </location>
</feature>
<dbReference type="AlphaFoldDB" id="A0A812VKA0"/>